<dbReference type="InterPro" id="IPR050380">
    <property type="entry name" value="Immune_Resp_Modulators"/>
</dbReference>
<dbReference type="SMART" id="SM00407">
    <property type="entry name" value="IGc1"/>
    <property type="match status" value="1"/>
</dbReference>
<evidence type="ECO:0000256" key="3">
    <source>
        <dbReference type="SAM" id="MobiDB-lite"/>
    </source>
</evidence>
<keyword evidence="2" id="KW-0393">Immunoglobulin domain</keyword>
<dbReference type="PANTHER" id="PTHR23411">
    <property type="entry name" value="TAPASIN"/>
    <property type="match status" value="1"/>
</dbReference>
<name>A0ABQ9V6D6_SAGOE</name>
<dbReference type="InterPro" id="IPR003597">
    <property type="entry name" value="Ig_C1-set"/>
</dbReference>
<evidence type="ECO:0000313" key="5">
    <source>
        <dbReference type="EMBL" id="KAK2104944.1"/>
    </source>
</evidence>
<proteinExistence type="predicted"/>
<reference evidence="5 6" key="1">
    <citation type="submission" date="2023-05" db="EMBL/GenBank/DDBJ databases">
        <title>B98-5 Cell Line De Novo Hybrid Assembly: An Optical Mapping Approach.</title>
        <authorList>
            <person name="Kananen K."/>
            <person name="Auerbach J.A."/>
            <person name="Kautto E."/>
            <person name="Blachly J.S."/>
        </authorList>
    </citation>
    <scope>NUCLEOTIDE SEQUENCE [LARGE SCALE GENOMIC DNA]</scope>
    <source>
        <strain evidence="5">B95-8</strain>
        <tissue evidence="5">Cell line</tissue>
    </source>
</reference>
<dbReference type="InterPro" id="IPR007110">
    <property type="entry name" value="Ig-like_dom"/>
</dbReference>
<dbReference type="Proteomes" id="UP001266305">
    <property type="component" value="Unassembled WGS sequence"/>
</dbReference>
<dbReference type="InterPro" id="IPR013783">
    <property type="entry name" value="Ig-like_fold"/>
</dbReference>
<gene>
    <name evidence="5" type="ORF">P7K49_018800</name>
</gene>
<organism evidence="5 6">
    <name type="scientific">Saguinus oedipus</name>
    <name type="common">Cotton-top tamarin</name>
    <name type="synonym">Oedipomidas oedipus</name>
    <dbReference type="NCBI Taxonomy" id="9490"/>
    <lineage>
        <taxon>Eukaryota</taxon>
        <taxon>Metazoa</taxon>
        <taxon>Chordata</taxon>
        <taxon>Craniata</taxon>
        <taxon>Vertebrata</taxon>
        <taxon>Euteleostomi</taxon>
        <taxon>Mammalia</taxon>
        <taxon>Eutheria</taxon>
        <taxon>Euarchontoglires</taxon>
        <taxon>Primates</taxon>
        <taxon>Haplorrhini</taxon>
        <taxon>Platyrrhini</taxon>
        <taxon>Cebidae</taxon>
        <taxon>Callitrichinae</taxon>
        <taxon>Saguinus</taxon>
    </lineage>
</organism>
<protein>
    <recommendedName>
        <fullName evidence="4">Ig-like domain-containing protein</fullName>
    </recommendedName>
</protein>
<dbReference type="InterPro" id="IPR036179">
    <property type="entry name" value="Ig-like_dom_sf"/>
</dbReference>
<dbReference type="PROSITE" id="PS50835">
    <property type="entry name" value="IG_LIKE"/>
    <property type="match status" value="1"/>
</dbReference>
<dbReference type="EMBL" id="JASSZA010000008">
    <property type="protein sequence ID" value="KAK2104944.1"/>
    <property type="molecule type" value="Genomic_DNA"/>
</dbReference>
<evidence type="ECO:0000256" key="2">
    <source>
        <dbReference type="ARBA" id="ARBA00023319"/>
    </source>
</evidence>
<dbReference type="SUPFAM" id="SSF48726">
    <property type="entry name" value="Immunoglobulin"/>
    <property type="match status" value="1"/>
</dbReference>
<feature type="domain" description="Ig-like" evidence="4">
    <location>
        <begin position="220"/>
        <end position="325"/>
    </location>
</feature>
<sequence>MGSGDSATKRAECIGGQPWSPITPHGLVCWWSHFPCAASERTARCSHPDHGAASCTSTSHKLGAARLGLPALGPGGHPVKGDPSWETQLTQTQTGLWHDPIDSDLQARCSCSQGYLTPQTETHREPADSCREQSGAAGSRVGLQGAERGCREQSGAAGSQPAAAENLLPPGSHSTESPGSVKGPHLLRGERAAALGWTKSRTGHAQGAFAHRSDLLPRLPAAAQAPVKISLNLLASSAPPEVASWLLCKVSGFSPPDVLLTWLWDQHEVSPSWFATAHPAPQPRSTAFQAWSVLRVPAPPSPQPATYMCKVHHKASQTLLNASLSLDVSCESPPGPGLGGGLCGVHKELESTLGKGGAGQGCPGHTGPFLVSGRSEGFPVLPGHRCPCAHPHCPHRVLAQAGRHS</sequence>
<evidence type="ECO:0000313" key="6">
    <source>
        <dbReference type="Proteomes" id="UP001266305"/>
    </source>
</evidence>
<dbReference type="Pfam" id="PF07654">
    <property type="entry name" value="C1-set"/>
    <property type="match status" value="1"/>
</dbReference>
<evidence type="ECO:0000259" key="4">
    <source>
        <dbReference type="PROSITE" id="PS50835"/>
    </source>
</evidence>
<keyword evidence="1" id="KW-0732">Signal</keyword>
<feature type="compositionally biased region" description="Low complexity" evidence="3">
    <location>
        <begin position="152"/>
        <end position="165"/>
    </location>
</feature>
<dbReference type="Gene3D" id="2.60.40.10">
    <property type="entry name" value="Immunoglobulins"/>
    <property type="match status" value="1"/>
</dbReference>
<keyword evidence="6" id="KW-1185">Reference proteome</keyword>
<evidence type="ECO:0000256" key="1">
    <source>
        <dbReference type="ARBA" id="ARBA00022729"/>
    </source>
</evidence>
<feature type="region of interest" description="Disordered" evidence="3">
    <location>
        <begin position="118"/>
        <end position="185"/>
    </location>
</feature>
<feature type="compositionally biased region" description="Basic and acidic residues" evidence="3">
    <location>
        <begin position="121"/>
        <end position="131"/>
    </location>
</feature>
<comment type="caution">
    <text evidence="5">The sequence shown here is derived from an EMBL/GenBank/DDBJ whole genome shotgun (WGS) entry which is preliminary data.</text>
</comment>
<accession>A0ABQ9V6D6</accession>